<feature type="non-terminal residue" evidence="1">
    <location>
        <position position="27"/>
    </location>
</feature>
<proteinExistence type="predicted"/>
<accession>A0AAW5EJ34</accession>
<evidence type="ECO:0000313" key="1">
    <source>
        <dbReference type="EMBL" id="MCH3852494.1"/>
    </source>
</evidence>
<dbReference type="AlphaFoldDB" id="A0AAW5EJ34"/>
<dbReference type="Proteomes" id="UP001199644">
    <property type="component" value="Unassembled WGS sequence"/>
</dbReference>
<name>A0AAW5EJ34_CAMJU</name>
<comment type="caution">
    <text evidence="1">The sequence shown here is derived from an EMBL/GenBank/DDBJ whole genome shotgun (WGS) entry which is preliminary data.</text>
</comment>
<protein>
    <submittedName>
        <fullName evidence="1">Uncharacterized protein</fullName>
    </submittedName>
</protein>
<sequence length="27" mass="3047">MKFSDKIKKEFSGKTVLLLQGPVGTFF</sequence>
<dbReference type="EMBL" id="JAJUOL010000141">
    <property type="protein sequence ID" value="MCH3852494.1"/>
    <property type="molecule type" value="Genomic_DNA"/>
</dbReference>
<evidence type="ECO:0000313" key="2">
    <source>
        <dbReference type="Proteomes" id="UP001199644"/>
    </source>
</evidence>
<reference evidence="1" key="1">
    <citation type="submission" date="2021-12" db="EMBL/GenBank/DDBJ databases">
        <title>Prevalence of phenicol resistance gene fexA in Campylobacter isolated from poultry supply chain.</title>
        <authorList>
            <person name="Tang B."/>
            <person name="Zheng X."/>
            <person name="Lin J."/>
            <person name="Lin R."/>
            <person name="Yang H."/>
            <person name="Shen Z."/>
            <person name="Xia F."/>
        </authorList>
    </citation>
    <scope>NUCLEOTIDE SEQUENCE</scope>
    <source>
        <strain evidence="1">CJHN2011004</strain>
    </source>
</reference>
<organism evidence="1 2">
    <name type="scientific">Campylobacter jejuni</name>
    <dbReference type="NCBI Taxonomy" id="197"/>
    <lineage>
        <taxon>Bacteria</taxon>
        <taxon>Pseudomonadati</taxon>
        <taxon>Campylobacterota</taxon>
        <taxon>Epsilonproteobacteria</taxon>
        <taxon>Campylobacterales</taxon>
        <taxon>Campylobacteraceae</taxon>
        <taxon>Campylobacter</taxon>
    </lineage>
</organism>
<gene>
    <name evidence="1" type="ORF">LZC39_10355</name>
</gene>
<dbReference type="RefSeq" id="WP_240381492.1">
    <property type="nucleotide sequence ID" value="NZ_JAJUOL010000141.1"/>
</dbReference>